<evidence type="ECO:0000256" key="12">
    <source>
        <dbReference type="RuleBase" id="RU003784"/>
    </source>
</evidence>
<comment type="function">
    <text evidence="2 10 12">Catalyzes the transfer of a dimethylallyl group onto the adenine at position 37 in tRNAs that read codons beginning with uridine, leading to the formation of N6-(dimethylallyl)adenosine (i(6)A).</text>
</comment>
<dbReference type="GO" id="GO:0052381">
    <property type="term" value="F:tRNA dimethylallyltransferase activity"/>
    <property type="evidence" value="ECO:0007669"/>
    <property type="project" value="UniProtKB-UniRule"/>
</dbReference>
<gene>
    <name evidence="10" type="primary">miaA</name>
    <name evidence="14" type="ORF">BM477_04540</name>
</gene>
<evidence type="ECO:0000256" key="5">
    <source>
        <dbReference type="ARBA" id="ARBA00022694"/>
    </source>
</evidence>
<feature type="site" description="Interaction with substrate tRNA" evidence="10">
    <location>
        <position position="100"/>
    </location>
</feature>
<protein>
    <recommendedName>
        <fullName evidence="10">tRNA dimethylallyltransferase</fullName>
        <ecNumber evidence="10">2.5.1.75</ecNumber>
    </recommendedName>
    <alternativeName>
        <fullName evidence="10">Dimethylallyl diphosphate:tRNA dimethylallyltransferase</fullName>
        <shortName evidence="10">DMAPP:tRNA dimethylallyltransferase</shortName>
        <shortName evidence="10">DMATase</shortName>
    </alternativeName>
    <alternativeName>
        <fullName evidence="10">Isopentenyl-diphosphate:tRNA isopentenyltransferase</fullName>
        <shortName evidence="10">IPP transferase</shortName>
        <shortName evidence="10">IPPT</shortName>
        <shortName evidence="10">IPTase</shortName>
    </alternativeName>
</protein>
<evidence type="ECO:0000256" key="9">
    <source>
        <dbReference type="ARBA" id="ARBA00049563"/>
    </source>
</evidence>
<dbReference type="HAMAP" id="MF_00185">
    <property type="entry name" value="IPP_trans"/>
    <property type="match status" value="1"/>
</dbReference>
<dbReference type="GO" id="GO:0005524">
    <property type="term" value="F:ATP binding"/>
    <property type="evidence" value="ECO:0007669"/>
    <property type="project" value="UniProtKB-UniRule"/>
</dbReference>
<dbReference type="InterPro" id="IPR018022">
    <property type="entry name" value="IPT"/>
</dbReference>
<organism evidence="14 15">
    <name type="scientific">Boudabousia marimammalium</name>
    <dbReference type="NCBI Taxonomy" id="156892"/>
    <lineage>
        <taxon>Bacteria</taxon>
        <taxon>Bacillati</taxon>
        <taxon>Actinomycetota</taxon>
        <taxon>Actinomycetes</taxon>
        <taxon>Actinomycetales</taxon>
        <taxon>Actinomycetaceae</taxon>
        <taxon>Boudabousia</taxon>
    </lineage>
</organism>
<evidence type="ECO:0000256" key="4">
    <source>
        <dbReference type="ARBA" id="ARBA00022679"/>
    </source>
</evidence>
<evidence type="ECO:0000256" key="1">
    <source>
        <dbReference type="ARBA" id="ARBA00001946"/>
    </source>
</evidence>
<dbReference type="InterPro" id="IPR039657">
    <property type="entry name" value="Dimethylallyltransferase"/>
</dbReference>
<feature type="binding site" evidence="10">
    <location>
        <begin position="8"/>
        <end position="15"/>
    </location>
    <ligand>
        <name>ATP</name>
        <dbReference type="ChEBI" id="CHEBI:30616"/>
    </ligand>
</feature>
<comment type="similarity">
    <text evidence="3 10 13">Belongs to the IPP transferase family.</text>
</comment>
<dbReference type="EC" id="2.5.1.75" evidence="10"/>
<proteinExistence type="inferred from homology"/>
<comment type="subunit">
    <text evidence="10">Monomer.</text>
</comment>
<comment type="cofactor">
    <cofactor evidence="1 10">
        <name>Mg(2+)</name>
        <dbReference type="ChEBI" id="CHEBI:18420"/>
    </cofactor>
</comment>
<sequence length="309" mass="33913">MVIIAIVGPTASGKTGLSISVAQQLSPAAIISADAMQLYRGMDIGTAKATLTERQGIDHYQLDVLEVTDEASVAAYQKAAREQLQSLENNGTTPIVTGGSGLYLRALLDRIEFPGTDSKLRAQLEAEAEKQGPAVMHRRLAEQDPIAAERIEAPNLRRVIRALEVIALTGKPFSANLPDYTYVKPTVQIGLRPDLEHLDRNIMLRTQQMFKDGLIEETAALIPQGLREGKTSSRATGYAQALAVLDGKMTEAEAIESIALATRQLARRQIKWFRRDPRIHWINTPQPAESILHQALKFIEQAAAKDSVF</sequence>
<evidence type="ECO:0000256" key="10">
    <source>
        <dbReference type="HAMAP-Rule" id="MF_00185"/>
    </source>
</evidence>
<dbReference type="NCBIfam" id="TIGR00174">
    <property type="entry name" value="miaA"/>
    <property type="match status" value="1"/>
</dbReference>
<evidence type="ECO:0000256" key="2">
    <source>
        <dbReference type="ARBA" id="ARBA00003213"/>
    </source>
</evidence>
<dbReference type="SUPFAM" id="SSF52540">
    <property type="entry name" value="P-loop containing nucleoside triphosphate hydrolases"/>
    <property type="match status" value="2"/>
</dbReference>
<dbReference type="EMBL" id="MPDM01000004">
    <property type="protein sequence ID" value="OKL49379.1"/>
    <property type="molecule type" value="Genomic_DNA"/>
</dbReference>
<evidence type="ECO:0000313" key="15">
    <source>
        <dbReference type="Proteomes" id="UP000186465"/>
    </source>
</evidence>
<dbReference type="PANTHER" id="PTHR11088">
    <property type="entry name" value="TRNA DIMETHYLALLYLTRANSFERASE"/>
    <property type="match status" value="1"/>
</dbReference>
<evidence type="ECO:0000256" key="8">
    <source>
        <dbReference type="ARBA" id="ARBA00022842"/>
    </source>
</evidence>
<dbReference type="Gene3D" id="1.10.20.140">
    <property type="match status" value="1"/>
</dbReference>
<reference evidence="15" key="1">
    <citation type="submission" date="2016-11" db="EMBL/GenBank/DDBJ databases">
        <title>Actinomyces gypaetusis sp. nov. isolated from Gypaetus barbatus in Qinghai Tibet Plateau China.</title>
        <authorList>
            <person name="Meng X."/>
        </authorList>
    </citation>
    <scope>NUCLEOTIDE SEQUENCE [LARGE SCALE GENOMIC DNA]</scope>
    <source>
        <strain evidence="15">DSM 15383</strain>
    </source>
</reference>
<evidence type="ECO:0000256" key="7">
    <source>
        <dbReference type="ARBA" id="ARBA00022840"/>
    </source>
</evidence>
<comment type="catalytic activity">
    <reaction evidence="9 10 11">
        <text>adenosine(37) in tRNA + dimethylallyl diphosphate = N(6)-dimethylallyladenosine(37) in tRNA + diphosphate</text>
        <dbReference type="Rhea" id="RHEA:26482"/>
        <dbReference type="Rhea" id="RHEA-COMP:10162"/>
        <dbReference type="Rhea" id="RHEA-COMP:10375"/>
        <dbReference type="ChEBI" id="CHEBI:33019"/>
        <dbReference type="ChEBI" id="CHEBI:57623"/>
        <dbReference type="ChEBI" id="CHEBI:74411"/>
        <dbReference type="ChEBI" id="CHEBI:74415"/>
        <dbReference type="EC" id="2.5.1.75"/>
    </reaction>
</comment>
<evidence type="ECO:0000256" key="11">
    <source>
        <dbReference type="RuleBase" id="RU003783"/>
    </source>
</evidence>
<dbReference type="InterPro" id="IPR027417">
    <property type="entry name" value="P-loop_NTPase"/>
</dbReference>
<dbReference type="FunFam" id="1.10.20.140:FF:000001">
    <property type="entry name" value="tRNA dimethylallyltransferase"/>
    <property type="match status" value="1"/>
</dbReference>
<evidence type="ECO:0000256" key="13">
    <source>
        <dbReference type="RuleBase" id="RU003785"/>
    </source>
</evidence>
<keyword evidence="8 10" id="KW-0460">Magnesium</keyword>
<dbReference type="PANTHER" id="PTHR11088:SF60">
    <property type="entry name" value="TRNA DIMETHYLALLYLTRANSFERASE"/>
    <property type="match status" value="1"/>
</dbReference>
<keyword evidence="5 10" id="KW-0819">tRNA processing</keyword>
<dbReference type="GO" id="GO:0006400">
    <property type="term" value="P:tRNA modification"/>
    <property type="evidence" value="ECO:0007669"/>
    <property type="project" value="TreeGrafter"/>
</dbReference>
<feature type="binding site" evidence="10">
    <location>
        <begin position="10"/>
        <end position="15"/>
    </location>
    <ligand>
        <name>substrate</name>
    </ligand>
</feature>
<comment type="caution">
    <text evidence="14">The sequence shown here is derived from an EMBL/GenBank/DDBJ whole genome shotgun (WGS) entry which is preliminary data.</text>
</comment>
<evidence type="ECO:0000256" key="3">
    <source>
        <dbReference type="ARBA" id="ARBA00005842"/>
    </source>
</evidence>
<evidence type="ECO:0000313" key="14">
    <source>
        <dbReference type="EMBL" id="OKL49379.1"/>
    </source>
</evidence>
<comment type="caution">
    <text evidence="10">Lacks conserved residue(s) required for the propagation of feature annotation.</text>
</comment>
<dbReference type="Gene3D" id="3.40.50.300">
    <property type="entry name" value="P-loop containing nucleotide triphosphate hydrolases"/>
    <property type="match status" value="1"/>
</dbReference>
<keyword evidence="6 10" id="KW-0547">Nucleotide-binding</keyword>
<dbReference type="Proteomes" id="UP000186465">
    <property type="component" value="Unassembled WGS sequence"/>
</dbReference>
<accession>A0A1Q5PPD1</accession>
<keyword evidence="4 10" id="KW-0808">Transferase</keyword>
<keyword evidence="7 10" id="KW-0067">ATP-binding</keyword>
<feature type="site" description="Interaction with substrate tRNA" evidence="10">
    <location>
        <position position="121"/>
    </location>
</feature>
<dbReference type="AlphaFoldDB" id="A0A1Q5PPD1"/>
<name>A0A1Q5PPD1_9ACTO</name>
<dbReference type="STRING" id="156892.BM477_04540"/>
<dbReference type="Pfam" id="PF01715">
    <property type="entry name" value="IPPT"/>
    <property type="match status" value="1"/>
</dbReference>
<evidence type="ECO:0000256" key="6">
    <source>
        <dbReference type="ARBA" id="ARBA00022741"/>
    </source>
</evidence>
<keyword evidence="15" id="KW-1185">Reference proteome</keyword>